<organism evidence="2 3">
    <name type="scientific">Candidatus Curtissbacteria bacterium RIFOXYA1_FULL_41_14</name>
    <dbReference type="NCBI Taxonomy" id="1797737"/>
    <lineage>
        <taxon>Bacteria</taxon>
        <taxon>Candidatus Curtissiibacteriota</taxon>
    </lineage>
</organism>
<dbReference type="EMBL" id="MFCA01000025">
    <property type="protein sequence ID" value="OGE01584.1"/>
    <property type="molecule type" value="Genomic_DNA"/>
</dbReference>
<name>A0A1F5HBM8_9BACT</name>
<sequence length="195" mass="21725">MASPKRSKKTVKKSLNFPYTNFFLSLLFILIGAAILIWPSLLKAGPLFLENSKAQESNPIIEAKPTKLYIPRLSRILYISDGYITGDRWTIAQTGVSFYPESALPGSAGNSVLYGHNTKEILGGLWRVQDRDFLYIVLANGGVVKYQVFEKKEVKPTQVEILDKSADSRLTIYTCSGFLDQARFVVVAKEVGKSI</sequence>
<dbReference type="AlphaFoldDB" id="A0A1F5HBM8"/>
<accession>A0A1F5HBM8</accession>
<dbReference type="SUPFAM" id="SSF63817">
    <property type="entry name" value="Sortase"/>
    <property type="match status" value="1"/>
</dbReference>
<protein>
    <recommendedName>
        <fullName evidence="4">Sortase</fullName>
    </recommendedName>
</protein>
<gene>
    <name evidence="2" type="ORF">A2196_01720</name>
</gene>
<dbReference type="InterPro" id="IPR023365">
    <property type="entry name" value="Sortase_dom-sf"/>
</dbReference>
<dbReference type="STRING" id="1797737.A2196_01720"/>
<keyword evidence="1" id="KW-0378">Hydrolase</keyword>
<dbReference type="Proteomes" id="UP000176751">
    <property type="component" value="Unassembled WGS sequence"/>
</dbReference>
<dbReference type="Pfam" id="PF04203">
    <property type="entry name" value="Sortase"/>
    <property type="match status" value="1"/>
</dbReference>
<evidence type="ECO:0000256" key="1">
    <source>
        <dbReference type="ARBA" id="ARBA00022801"/>
    </source>
</evidence>
<evidence type="ECO:0000313" key="3">
    <source>
        <dbReference type="Proteomes" id="UP000176751"/>
    </source>
</evidence>
<proteinExistence type="predicted"/>
<evidence type="ECO:0000313" key="2">
    <source>
        <dbReference type="EMBL" id="OGE01584.1"/>
    </source>
</evidence>
<reference evidence="2 3" key="1">
    <citation type="journal article" date="2016" name="Nat. Commun.">
        <title>Thousands of microbial genomes shed light on interconnected biogeochemical processes in an aquifer system.</title>
        <authorList>
            <person name="Anantharaman K."/>
            <person name="Brown C.T."/>
            <person name="Hug L.A."/>
            <person name="Sharon I."/>
            <person name="Castelle C.J."/>
            <person name="Probst A.J."/>
            <person name="Thomas B.C."/>
            <person name="Singh A."/>
            <person name="Wilkins M.J."/>
            <person name="Karaoz U."/>
            <person name="Brodie E.L."/>
            <person name="Williams K.H."/>
            <person name="Hubbard S.S."/>
            <person name="Banfield J.F."/>
        </authorList>
    </citation>
    <scope>NUCLEOTIDE SEQUENCE [LARGE SCALE GENOMIC DNA]</scope>
</reference>
<evidence type="ECO:0008006" key="4">
    <source>
        <dbReference type="Google" id="ProtNLM"/>
    </source>
</evidence>
<comment type="caution">
    <text evidence="2">The sequence shown here is derived from an EMBL/GenBank/DDBJ whole genome shotgun (WGS) entry which is preliminary data.</text>
</comment>
<dbReference type="InterPro" id="IPR005754">
    <property type="entry name" value="Sortase"/>
</dbReference>
<dbReference type="Gene3D" id="2.40.260.10">
    <property type="entry name" value="Sortase"/>
    <property type="match status" value="1"/>
</dbReference>
<dbReference type="GO" id="GO:0016787">
    <property type="term" value="F:hydrolase activity"/>
    <property type="evidence" value="ECO:0007669"/>
    <property type="project" value="UniProtKB-KW"/>
</dbReference>